<comment type="caution">
    <text evidence="1">The sequence shown here is derived from an EMBL/GenBank/DDBJ whole genome shotgun (WGS) entry which is preliminary data.</text>
</comment>
<organism evidence="1 2">
    <name type="scientific">Protopolystoma xenopodis</name>
    <dbReference type="NCBI Taxonomy" id="117903"/>
    <lineage>
        <taxon>Eukaryota</taxon>
        <taxon>Metazoa</taxon>
        <taxon>Spiralia</taxon>
        <taxon>Lophotrochozoa</taxon>
        <taxon>Platyhelminthes</taxon>
        <taxon>Monogenea</taxon>
        <taxon>Polyopisthocotylea</taxon>
        <taxon>Polystomatidea</taxon>
        <taxon>Polystomatidae</taxon>
        <taxon>Protopolystoma</taxon>
    </lineage>
</organism>
<keyword evidence="2" id="KW-1185">Reference proteome</keyword>
<accession>A0A3S5A268</accession>
<evidence type="ECO:0000313" key="2">
    <source>
        <dbReference type="Proteomes" id="UP000784294"/>
    </source>
</evidence>
<evidence type="ECO:0000313" key="1">
    <source>
        <dbReference type="EMBL" id="VEL09932.1"/>
    </source>
</evidence>
<dbReference type="AlphaFoldDB" id="A0A3S5A268"/>
<protein>
    <submittedName>
        <fullName evidence="1">Uncharacterized protein</fullName>
    </submittedName>
</protein>
<name>A0A3S5A268_9PLAT</name>
<reference evidence="1" key="1">
    <citation type="submission" date="2018-11" db="EMBL/GenBank/DDBJ databases">
        <authorList>
            <consortium name="Pathogen Informatics"/>
        </authorList>
    </citation>
    <scope>NUCLEOTIDE SEQUENCE</scope>
</reference>
<dbReference type="Proteomes" id="UP000784294">
    <property type="component" value="Unassembled WGS sequence"/>
</dbReference>
<sequence>MLVGMLGFVGFFFFSSVIFHRADYLDGGTWHSSFIVDEREWELEAGSSFARHKFCDITETRRWISFLLKWTALFSSRKQVISRHKRITPPRWWQSALSFRTEYRLMGFEPSLCLVMDDGRAIGTRTNHLTFRLKLLNKPAELKEPN</sequence>
<gene>
    <name evidence="1" type="ORF">PXEA_LOCUS3372</name>
</gene>
<dbReference type="EMBL" id="CAAALY010007608">
    <property type="protein sequence ID" value="VEL09932.1"/>
    <property type="molecule type" value="Genomic_DNA"/>
</dbReference>
<proteinExistence type="predicted"/>